<gene>
    <name evidence="11" type="ORF">DKX38_022696</name>
</gene>
<dbReference type="AlphaFoldDB" id="A0A5N5KBM7"/>
<evidence type="ECO:0000256" key="8">
    <source>
        <dbReference type="PROSITE-ProRule" id="PRU00176"/>
    </source>
</evidence>
<dbReference type="InterPro" id="IPR058763">
    <property type="entry name" value="RRM_RDR1/2-like"/>
</dbReference>
<dbReference type="InterPro" id="IPR058752">
    <property type="entry name" value="RDRP_C_head"/>
</dbReference>
<dbReference type="InterPro" id="IPR035979">
    <property type="entry name" value="RBD_domain_sf"/>
</dbReference>
<name>A0A5N5KBM7_9ROSI</name>
<keyword evidence="2 9" id="KW-0696">RNA-directed RNA polymerase</keyword>
<comment type="function">
    <text evidence="9">Probably involved in the RNA silencing pathway and required for the generation of small interfering RNAs (siRNAs).</text>
</comment>
<dbReference type="GO" id="GO:0031380">
    <property type="term" value="C:nuclear RNA-directed RNA polymerase complex"/>
    <property type="evidence" value="ECO:0007669"/>
    <property type="project" value="TreeGrafter"/>
</dbReference>
<reference evidence="12" key="1">
    <citation type="journal article" date="2019" name="Gigascience">
        <title>De novo genome assembly of the endangered Acer yangbiense, a plant species with extremely small populations endemic to Yunnan Province, China.</title>
        <authorList>
            <person name="Yang J."/>
            <person name="Wariss H.M."/>
            <person name="Tao L."/>
            <person name="Zhang R."/>
            <person name="Yun Q."/>
            <person name="Hollingsworth P."/>
            <person name="Dao Z."/>
            <person name="Luo G."/>
            <person name="Guo H."/>
            <person name="Ma Y."/>
            <person name="Sun W."/>
        </authorList>
    </citation>
    <scope>NUCLEOTIDE SEQUENCE [LARGE SCALE GENOMIC DNA]</scope>
    <source>
        <strain evidence="12">cv. br00</strain>
    </source>
</reference>
<dbReference type="InterPro" id="IPR058751">
    <property type="entry name" value="RDRP_helical"/>
</dbReference>
<dbReference type="PANTHER" id="PTHR23079:SF5">
    <property type="entry name" value="RNA-DEPENDENT RNA POLYMERASE 2"/>
    <property type="match status" value="1"/>
</dbReference>
<dbReference type="GO" id="GO:0003968">
    <property type="term" value="F:RNA-directed RNA polymerase activity"/>
    <property type="evidence" value="ECO:0007669"/>
    <property type="project" value="UniProtKB-KW"/>
</dbReference>
<dbReference type="InterPro" id="IPR000504">
    <property type="entry name" value="RRM_dom"/>
</dbReference>
<dbReference type="Pfam" id="PF24823">
    <property type="entry name" value="PH_RDR2"/>
    <property type="match status" value="1"/>
</dbReference>
<evidence type="ECO:0000256" key="5">
    <source>
        <dbReference type="ARBA" id="ARBA00022884"/>
    </source>
</evidence>
<dbReference type="SUPFAM" id="SSF54928">
    <property type="entry name" value="RNA-binding domain, RBD"/>
    <property type="match status" value="1"/>
</dbReference>
<dbReference type="PANTHER" id="PTHR23079">
    <property type="entry name" value="RNA-DEPENDENT RNA POLYMERASE"/>
    <property type="match status" value="1"/>
</dbReference>
<dbReference type="EMBL" id="VDCV01000015">
    <property type="protein sequence ID" value="KAB5524947.1"/>
    <property type="molecule type" value="Genomic_DNA"/>
</dbReference>
<keyword evidence="12" id="KW-1185">Reference proteome</keyword>
<proteinExistence type="inferred from homology"/>
<comment type="caution">
    <text evidence="11">The sequence shown here is derived from an EMBL/GenBank/DDBJ whole genome shotgun (WGS) entry which is preliminary data.</text>
</comment>
<sequence length="1170" mass="134403">MEVVAERPSVRVTNIPQTITAKELLQYLVAQLGKDSVFAIEISTVRKNWNSRGFGRVQFDSLEVKHEAYSLSVQNKLVLKSQNLKLSETYVDIIPRPFEEQNRLENGVLYVGFMKKETTLCVLEYWEGVRGWVMPERRRIEFWIRVGQEFRYKLVVEFEDILEAVGYPLDGDKVNAVVLKLRYGPRIYKKISGPDIASKYTTNRYFYCKEDFDFLWVRTTDFSAVKSIGQSTSFCWEIGEGLGASDTFRNFPYYQEDMSRLDLEDGEEFCSASETVPLIRCGSDKLAYEVLFQLNFLVHTQKISLAAVDSDLIKILRNLTVNTAIMILQKLHRLKMTCYDPLYFVKQSLRESLSSPPKSLTRNNIMSCQRALITPSKIFCLGPEYETSNYVVKHFAQYASDFIRVTFVEEDWSKLPANAISTSIQRGIFAKPFRTEIYHRILSILQDGIVIGAKRFEFLAFSASQLRSNSVWMFASNNDVKAEDIRKWMGCFDKIRSVSKCAARMGQLFSSSFQTFVVPVQDVEIIPDIEINTDGIDYCFSDGIGKISLSFAKQVALRCGLSHTPSAFQIRYGGYKGVVAVDRNSFRKLSLRSSMLKFESENRMLNVTKWSESMPCYLNREIISLMSTLGVADEIFQALQQKQLYLLSKMLTNKESALDVLENFAWADSKNILVQMLLQGYEPNVEPYLSMMLQAYHENSLMELRSRCRIFVPKGRILIGCLDESGILDYGQVYVRITMTKAELQCWDQSFFRKVDESTSIILGKVAVTKNPCLHPGDIRVLEAVYDVELEEKGLVDCIIFPQTGGSFTPLGLEMMRNTSGLGPWSLASMNRHIFDFEVRRKWQSDSFSKWMVYKVGWLRNCIHRPHPNECSGGDLDGDQFFISWDEGLLPCQTETPMDYIGGRQRIMDHNVTLEEIQSFFVDYMINDTLGAISTAHLVHADCEPDKARSEKCLQLATLHSMAVDFAKTGAPAEMPLYLKPKKFPDFMERAEKQMYISDGVLGKLYRDIHDSTKQERSNFISSKKIAEATYDQDLEVKGFKDFLGIASSYREKYMEKMSTLMDYYGAKTEDEILTGNLRHRPTYLQRDNRKYGDVKDRILVSLKNLKKEAKEWFESSCNPFEHQCMASAWYHVTYHPTHFHQGMNCLSFPWIVGDILLNIKSVNSRNACT</sequence>
<keyword evidence="4 9" id="KW-0548">Nucleotidyltransferase</keyword>
<evidence type="ECO:0000256" key="1">
    <source>
        <dbReference type="ARBA" id="ARBA00005762"/>
    </source>
</evidence>
<organism evidence="11 12">
    <name type="scientific">Salix brachista</name>
    <dbReference type="NCBI Taxonomy" id="2182728"/>
    <lineage>
        <taxon>Eukaryota</taxon>
        <taxon>Viridiplantae</taxon>
        <taxon>Streptophyta</taxon>
        <taxon>Embryophyta</taxon>
        <taxon>Tracheophyta</taxon>
        <taxon>Spermatophyta</taxon>
        <taxon>Magnoliopsida</taxon>
        <taxon>eudicotyledons</taxon>
        <taxon>Gunneridae</taxon>
        <taxon>Pentapetalae</taxon>
        <taxon>rosids</taxon>
        <taxon>fabids</taxon>
        <taxon>Malpighiales</taxon>
        <taxon>Salicaceae</taxon>
        <taxon>Saliceae</taxon>
        <taxon>Salix</taxon>
    </lineage>
</organism>
<dbReference type="Proteomes" id="UP000326939">
    <property type="component" value="Chromosome 15"/>
</dbReference>
<protein>
    <recommendedName>
        <fullName evidence="9">RNA-dependent RNA polymerase</fullName>
        <ecNumber evidence="9">2.7.7.48</ecNumber>
    </recommendedName>
</protein>
<dbReference type="Pfam" id="PF26250">
    <property type="entry name" value="RRM_RdRP1_2"/>
    <property type="match status" value="1"/>
</dbReference>
<dbReference type="EC" id="2.7.7.48" evidence="9"/>
<dbReference type="PROSITE" id="PS50102">
    <property type="entry name" value="RRM"/>
    <property type="match status" value="1"/>
</dbReference>
<evidence type="ECO:0000256" key="2">
    <source>
        <dbReference type="ARBA" id="ARBA00022484"/>
    </source>
</evidence>
<evidence type="ECO:0000259" key="10">
    <source>
        <dbReference type="PROSITE" id="PS50102"/>
    </source>
</evidence>
<evidence type="ECO:0000256" key="6">
    <source>
        <dbReference type="ARBA" id="ARBA00023158"/>
    </source>
</evidence>
<keyword evidence="6 9" id="KW-0943">RNA-mediated gene silencing</keyword>
<dbReference type="Pfam" id="PF26252">
    <property type="entry name" value="RdRP_helical"/>
    <property type="match status" value="1"/>
</dbReference>
<dbReference type="CDD" id="cd00590">
    <property type="entry name" value="RRM_SF"/>
    <property type="match status" value="1"/>
</dbReference>
<evidence type="ECO:0000256" key="7">
    <source>
        <dbReference type="ARBA" id="ARBA00048744"/>
    </source>
</evidence>
<evidence type="ECO:0000313" key="12">
    <source>
        <dbReference type="Proteomes" id="UP000326939"/>
    </source>
</evidence>
<evidence type="ECO:0000313" key="11">
    <source>
        <dbReference type="EMBL" id="KAB5524947.1"/>
    </source>
</evidence>
<dbReference type="GO" id="GO:0030422">
    <property type="term" value="P:siRNA processing"/>
    <property type="evidence" value="ECO:0007669"/>
    <property type="project" value="TreeGrafter"/>
</dbReference>
<evidence type="ECO:0000256" key="9">
    <source>
        <dbReference type="RuleBase" id="RU363098"/>
    </source>
</evidence>
<dbReference type="Pfam" id="PF05183">
    <property type="entry name" value="RdRP"/>
    <property type="match status" value="2"/>
</dbReference>
<dbReference type="InterPro" id="IPR057596">
    <property type="entry name" value="RDRP_core"/>
</dbReference>
<dbReference type="GO" id="GO:0003723">
    <property type="term" value="F:RNA binding"/>
    <property type="evidence" value="ECO:0007669"/>
    <property type="project" value="UniProtKB-UniRule"/>
</dbReference>
<evidence type="ECO:0000256" key="3">
    <source>
        <dbReference type="ARBA" id="ARBA00022679"/>
    </source>
</evidence>
<feature type="domain" description="RRM" evidence="10">
    <location>
        <begin position="8"/>
        <end position="91"/>
    </location>
</feature>
<dbReference type="InterPro" id="IPR057590">
    <property type="entry name" value="PH_RDR1/2-like"/>
</dbReference>
<accession>A0A5N5KBM7</accession>
<dbReference type="InterPro" id="IPR007855">
    <property type="entry name" value="RDRP"/>
</dbReference>
<evidence type="ECO:0000256" key="4">
    <source>
        <dbReference type="ARBA" id="ARBA00022695"/>
    </source>
</evidence>
<comment type="similarity">
    <text evidence="1 9">Belongs to the RdRP family.</text>
</comment>
<dbReference type="Pfam" id="PF26253">
    <property type="entry name" value="RdRP_head"/>
    <property type="match status" value="1"/>
</dbReference>
<comment type="catalytic activity">
    <reaction evidence="7 9">
        <text>RNA(n) + a ribonucleoside 5'-triphosphate = RNA(n+1) + diphosphate</text>
        <dbReference type="Rhea" id="RHEA:21248"/>
        <dbReference type="Rhea" id="RHEA-COMP:14527"/>
        <dbReference type="Rhea" id="RHEA-COMP:17342"/>
        <dbReference type="ChEBI" id="CHEBI:33019"/>
        <dbReference type="ChEBI" id="CHEBI:61557"/>
        <dbReference type="ChEBI" id="CHEBI:140395"/>
        <dbReference type="EC" id="2.7.7.48"/>
    </reaction>
</comment>
<keyword evidence="5 8" id="KW-0694">RNA-binding</keyword>
<keyword evidence="3 9" id="KW-0808">Transferase</keyword>